<proteinExistence type="predicted"/>
<accession>A0AAE3XD34</accession>
<comment type="caution">
    <text evidence="1">The sequence shown here is derived from an EMBL/GenBank/DDBJ whole genome shotgun (WGS) entry which is preliminary data.</text>
</comment>
<evidence type="ECO:0000313" key="1">
    <source>
        <dbReference type="EMBL" id="MDR6218693.1"/>
    </source>
</evidence>
<protein>
    <submittedName>
        <fullName evidence="1">Uncharacterized protein</fullName>
    </submittedName>
</protein>
<dbReference type="RefSeq" id="WP_309853200.1">
    <property type="nucleotide sequence ID" value="NZ_JAVDQJ010000004.1"/>
</dbReference>
<gene>
    <name evidence="1" type="ORF">J2Y00_002290</name>
</gene>
<dbReference type="EMBL" id="JAVDQK010000005">
    <property type="protein sequence ID" value="MDR6218693.1"/>
    <property type="molecule type" value="Genomic_DNA"/>
</dbReference>
<evidence type="ECO:0000313" key="2">
    <source>
        <dbReference type="Proteomes" id="UP001185331"/>
    </source>
</evidence>
<name>A0AAE3XD34_9DEIO</name>
<reference evidence="1" key="1">
    <citation type="submission" date="2023-07" db="EMBL/GenBank/DDBJ databases">
        <title>Sorghum-associated microbial communities from plants grown in Nebraska, USA.</title>
        <authorList>
            <person name="Schachtman D."/>
        </authorList>
    </citation>
    <scope>NUCLEOTIDE SEQUENCE</scope>
    <source>
        <strain evidence="1">BE330</strain>
    </source>
</reference>
<dbReference type="Proteomes" id="UP001185331">
    <property type="component" value="Unassembled WGS sequence"/>
</dbReference>
<sequence>MDNFPQNVTVAPGFDLNLVVFGEKYVTTYVAGHRTSEETALRLILRGLSLPNVFSNDHTWMAAVKGALGFVPDSGVYGVNRHREPDAYAAFTARVPLLDLHHLSTNGTLLDDHAFSLVDEAWIHPNGMIAGRVQSGRYPSPLDVVTELSTIASAFPEVHFVAWNFADDGDIPMMCVVRDGHVHVGPTDEPLIDTYLDLSGYAEAEEALKGLAERLKFLKPEEWHAVIDQFHADLGTLKSSPGGHHLLMDAASLARALTLFP</sequence>
<organism evidence="1 2">
    <name type="scientific">Deinococcus soli</name>
    <name type="common">ex Cha et al. 2016</name>
    <dbReference type="NCBI Taxonomy" id="1309411"/>
    <lineage>
        <taxon>Bacteria</taxon>
        <taxon>Thermotogati</taxon>
        <taxon>Deinococcota</taxon>
        <taxon>Deinococci</taxon>
        <taxon>Deinococcales</taxon>
        <taxon>Deinococcaceae</taxon>
        <taxon>Deinococcus</taxon>
    </lineage>
</organism>
<dbReference type="AlphaFoldDB" id="A0AAE3XD34"/>